<dbReference type="InterPro" id="IPR009769">
    <property type="entry name" value="EDR2_C"/>
</dbReference>
<keyword evidence="3" id="KW-1185">Reference proteome</keyword>
<organism evidence="2 3">
    <name type="scientific">Zingiber officinale</name>
    <name type="common">Ginger</name>
    <name type="synonym">Amomum zingiber</name>
    <dbReference type="NCBI Taxonomy" id="94328"/>
    <lineage>
        <taxon>Eukaryota</taxon>
        <taxon>Viridiplantae</taxon>
        <taxon>Streptophyta</taxon>
        <taxon>Embryophyta</taxon>
        <taxon>Tracheophyta</taxon>
        <taxon>Spermatophyta</taxon>
        <taxon>Magnoliopsida</taxon>
        <taxon>Liliopsida</taxon>
        <taxon>Zingiberales</taxon>
        <taxon>Zingiberaceae</taxon>
        <taxon>Zingiber</taxon>
    </lineage>
</organism>
<evidence type="ECO:0000259" key="1">
    <source>
        <dbReference type="Pfam" id="PF07059"/>
    </source>
</evidence>
<evidence type="ECO:0000313" key="3">
    <source>
        <dbReference type="Proteomes" id="UP000734854"/>
    </source>
</evidence>
<sequence>MGSCVSTSKRRHRPRKYSLRFRKYHGKISASVPDAPATRKSHIGNQFACSQFACVKTSASCWKSKVSNHAFHLTQMQWNHRQMEANVICQEEVWFDSISILDSESDDDFSSVCGDVLPSVNGSVGTQFVRHENASMLVDAVCKLEELYEATPISGAVEQFIETDAGKTEVLFSKKELANADGVTLEKVGEAKLRNQIESCNKMKRVLEDICGSFKELKENRENTDENNCESTSKKLTSSCPPHSVSFISFNDKVQQFPSASPQCQKRRSAVIRLSFRRKSKDGEDVSEFCSSKKHLYRPKAGLLVPFSTSEKLMQGCCSILEPSSFKLRGESYFRHEYVMHLDRRKVPAPSCSPYTPIGIDLFFCPCKVNHIAQHIELPLVKPHEKVPSLLIVNIQLPTYPAAMFLGDSDGEGVSLVLYFKVSDNFDKDISQQFQDSIRRFIDDEVEKVKGFPIDLVVPYRERLKILAGLTNPEDLHLNTAEKKLVQAYNEKPVLSRPQHNFYQGSNYFEIDLDVHRFSYISRKGLEAFKERLKYGILDLGLTIQVKKANN</sequence>
<dbReference type="PANTHER" id="PTHR31558">
    <property type="entry name" value="CW14 PROTEIN"/>
    <property type="match status" value="1"/>
</dbReference>
<reference evidence="2 3" key="1">
    <citation type="submission" date="2020-08" db="EMBL/GenBank/DDBJ databases">
        <title>Plant Genome Project.</title>
        <authorList>
            <person name="Zhang R.-G."/>
        </authorList>
    </citation>
    <scope>NUCLEOTIDE SEQUENCE [LARGE SCALE GENOMIC DNA]</scope>
    <source>
        <tissue evidence="2">Rhizome</tissue>
    </source>
</reference>
<dbReference type="Pfam" id="PF07059">
    <property type="entry name" value="EDR2_C"/>
    <property type="match status" value="1"/>
</dbReference>
<feature type="domain" description="Protein ENHANCED DISEASE RESISTANCE 2 C-terminal" evidence="1">
    <location>
        <begin position="322"/>
        <end position="549"/>
    </location>
</feature>
<protein>
    <recommendedName>
        <fullName evidence="1">Protein ENHANCED DISEASE RESISTANCE 2 C-terminal domain-containing protein</fullName>
    </recommendedName>
</protein>
<proteinExistence type="predicted"/>
<gene>
    <name evidence="2" type="ORF">ZIOFF_001858</name>
</gene>
<evidence type="ECO:0000313" key="2">
    <source>
        <dbReference type="EMBL" id="KAG6536789.1"/>
    </source>
</evidence>
<comment type="caution">
    <text evidence="2">The sequence shown here is derived from an EMBL/GenBank/DDBJ whole genome shotgun (WGS) entry which is preliminary data.</text>
</comment>
<accession>A0A8J5LSI1</accession>
<dbReference type="EMBL" id="JACMSC010000001">
    <property type="protein sequence ID" value="KAG6536789.1"/>
    <property type="molecule type" value="Genomic_DNA"/>
</dbReference>
<name>A0A8J5LSI1_ZINOF</name>
<dbReference type="PANTHER" id="PTHR31558:SF40">
    <property type="entry name" value="EXPRESSED PROTEIN"/>
    <property type="match status" value="1"/>
</dbReference>
<dbReference type="Proteomes" id="UP000734854">
    <property type="component" value="Unassembled WGS sequence"/>
</dbReference>
<dbReference type="AlphaFoldDB" id="A0A8J5LSI1"/>